<protein>
    <submittedName>
        <fullName evidence="2">10059_t:CDS:1</fullName>
    </submittedName>
</protein>
<reference evidence="2" key="1">
    <citation type="submission" date="2021-06" db="EMBL/GenBank/DDBJ databases">
        <authorList>
            <person name="Kallberg Y."/>
            <person name="Tangrot J."/>
            <person name="Rosling A."/>
        </authorList>
    </citation>
    <scope>NUCLEOTIDE SEQUENCE</scope>
    <source>
        <strain evidence="2">MT106</strain>
    </source>
</reference>
<accession>A0A9N9F866</accession>
<dbReference type="EMBL" id="CAJVPL010000629">
    <property type="protein sequence ID" value="CAG8516174.1"/>
    <property type="molecule type" value="Genomic_DNA"/>
</dbReference>
<feature type="region of interest" description="Disordered" evidence="1">
    <location>
        <begin position="96"/>
        <end position="126"/>
    </location>
</feature>
<evidence type="ECO:0000313" key="2">
    <source>
        <dbReference type="EMBL" id="CAG8516174.1"/>
    </source>
</evidence>
<feature type="compositionally biased region" description="Polar residues" evidence="1">
    <location>
        <begin position="99"/>
        <end position="109"/>
    </location>
</feature>
<comment type="caution">
    <text evidence="2">The sequence shown here is derived from an EMBL/GenBank/DDBJ whole genome shotgun (WGS) entry which is preliminary data.</text>
</comment>
<dbReference type="AlphaFoldDB" id="A0A9N9F866"/>
<keyword evidence="3" id="KW-1185">Reference proteome</keyword>
<evidence type="ECO:0000256" key="1">
    <source>
        <dbReference type="SAM" id="MobiDB-lite"/>
    </source>
</evidence>
<evidence type="ECO:0000313" key="3">
    <source>
        <dbReference type="Proteomes" id="UP000789831"/>
    </source>
</evidence>
<feature type="compositionally biased region" description="Basic residues" evidence="1">
    <location>
        <begin position="116"/>
        <end position="126"/>
    </location>
</feature>
<feature type="non-terminal residue" evidence="2">
    <location>
        <position position="324"/>
    </location>
</feature>
<gene>
    <name evidence="2" type="ORF">AGERDE_LOCUS4994</name>
</gene>
<feature type="compositionally biased region" description="Low complexity" evidence="1">
    <location>
        <begin position="7"/>
        <end position="23"/>
    </location>
</feature>
<name>A0A9N9F866_9GLOM</name>
<organism evidence="2 3">
    <name type="scientific">Ambispora gerdemannii</name>
    <dbReference type="NCBI Taxonomy" id="144530"/>
    <lineage>
        <taxon>Eukaryota</taxon>
        <taxon>Fungi</taxon>
        <taxon>Fungi incertae sedis</taxon>
        <taxon>Mucoromycota</taxon>
        <taxon>Glomeromycotina</taxon>
        <taxon>Glomeromycetes</taxon>
        <taxon>Archaeosporales</taxon>
        <taxon>Ambisporaceae</taxon>
        <taxon>Ambispora</taxon>
    </lineage>
</organism>
<sequence>EMRLTLNNNTSISAPAATTTTTNSGGGVNGSTTTRTVTTSTSNTSNSTSSPSQFSSTLLQQLSRSNTFQTFIQSLNNNSSTSRSNDSFDEFFNSRILPHSTSNRQTSPNRGGSLSLHRRSSMRDHRVMKRKWRNTHTTTGEFPLSFDIVYCDGGYYSDSYNVENILRNDNNVYCSSKSTNINIILRFHDHNQDVMDAPFVLTKIIVKAPTQGYTAPCKEGLIFVSHEPISLEATSKYDDFTESDFQALLASGVNGRIEDHWPAAYFRLDSRTNFITQNINPNRSGKFILVKLLRSEGDEDNIDLQYLGLIGFTGPRSFDAGSLR</sequence>
<feature type="region of interest" description="Disordered" evidence="1">
    <location>
        <begin position="1"/>
        <end position="58"/>
    </location>
</feature>
<dbReference type="Proteomes" id="UP000789831">
    <property type="component" value="Unassembled WGS sequence"/>
</dbReference>
<feature type="compositionally biased region" description="Low complexity" evidence="1">
    <location>
        <begin position="30"/>
        <end position="58"/>
    </location>
</feature>
<proteinExistence type="predicted"/>
<dbReference type="OrthoDB" id="2351940at2759"/>